<comment type="caution">
    <text evidence="1">The sequence shown here is derived from an EMBL/GenBank/DDBJ whole genome shotgun (WGS) entry which is preliminary data.</text>
</comment>
<dbReference type="EMBL" id="BPLQ01000001">
    <property type="protein sequence ID" value="GIX66567.1"/>
    <property type="molecule type" value="Genomic_DNA"/>
</dbReference>
<organism evidence="1 2">
    <name type="scientific">Caerostris darwini</name>
    <dbReference type="NCBI Taxonomy" id="1538125"/>
    <lineage>
        <taxon>Eukaryota</taxon>
        <taxon>Metazoa</taxon>
        <taxon>Ecdysozoa</taxon>
        <taxon>Arthropoda</taxon>
        <taxon>Chelicerata</taxon>
        <taxon>Arachnida</taxon>
        <taxon>Araneae</taxon>
        <taxon>Araneomorphae</taxon>
        <taxon>Entelegynae</taxon>
        <taxon>Araneoidea</taxon>
        <taxon>Araneidae</taxon>
        <taxon>Caerostris</taxon>
    </lineage>
</organism>
<protein>
    <recommendedName>
        <fullName evidence="3">RNase H type-1 domain-containing protein</fullName>
    </recommendedName>
</protein>
<accession>A0AAV4M3X0</accession>
<reference evidence="1 2" key="1">
    <citation type="submission" date="2021-06" db="EMBL/GenBank/DDBJ databases">
        <title>Caerostris darwini draft genome.</title>
        <authorList>
            <person name="Kono N."/>
            <person name="Arakawa K."/>
        </authorList>
    </citation>
    <scope>NUCLEOTIDE SEQUENCE [LARGE SCALE GENOMIC DNA]</scope>
</reference>
<name>A0AAV4M3X0_9ARAC</name>
<dbReference type="AlphaFoldDB" id="A0AAV4M3X0"/>
<dbReference type="Proteomes" id="UP001054837">
    <property type="component" value="Unassembled WGS sequence"/>
</dbReference>
<evidence type="ECO:0000313" key="2">
    <source>
        <dbReference type="Proteomes" id="UP001054837"/>
    </source>
</evidence>
<keyword evidence="2" id="KW-1185">Reference proteome</keyword>
<gene>
    <name evidence="1" type="ORF">CDAR_573261</name>
</gene>
<evidence type="ECO:0008006" key="3">
    <source>
        <dbReference type="Google" id="ProtNLM"/>
    </source>
</evidence>
<evidence type="ECO:0000313" key="1">
    <source>
        <dbReference type="EMBL" id="GIX66567.1"/>
    </source>
</evidence>
<sequence length="133" mass="14699">MGPSHVGLKGNEEAENLANSIAIELMTDHHALTLSEIFTLRKIAANKLWDAHLKLPPTSQGKVSSRNLFERSPLLPNLDFSRGTSNLRSLKGKLLCLKSAEPTALDWCKSAPCISDGPKSLFYAVEFRMPHCR</sequence>
<proteinExistence type="predicted"/>